<proteinExistence type="predicted"/>
<feature type="compositionally biased region" description="Pro residues" evidence="1">
    <location>
        <begin position="183"/>
        <end position="193"/>
    </location>
</feature>
<protein>
    <submittedName>
        <fullName evidence="3">Proline-rich receptor-like protein kinase PERK2 isoform X2</fullName>
    </submittedName>
</protein>
<reference evidence="3" key="1">
    <citation type="submission" date="2025-08" db="UniProtKB">
        <authorList>
            <consortium name="RefSeq"/>
        </authorList>
    </citation>
    <scope>IDENTIFICATION</scope>
    <source>
        <tissue evidence="3">Gonads</tissue>
    </source>
</reference>
<accession>A0A1S3I9C7</accession>
<dbReference type="GeneID" id="106161541"/>
<feature type="compositionally biased region" description="Basic and acidic residues" evidence="1">
    <location>
        <begin position="296"/>
        <end position="312"/>
    </location>
</feature>
<dbReference type="AlphaFoldDB" id="A0A1S3I9C7"/>
<feature type="region of interest" description="Disordered" evidence="1">
    <location>
        <begin position="242"/>
        <end position="410"/>
    </location>
</feature>
<organism evidence="2 3">
    <name type="scientific">Lingula anatina</name>
    <name type="common">Brachiopod</name>
    <name type="synonym">Lingula unguis</name>
    <dbReference type="NCBI Taxonomy" id="7574"/>
    <lineage>
        <taxon>Eukaryota</taxon>
        <taxon>Metazoa</taxon>
        <taxon>Spiralia</taxon>
        <taxon>Lophotrochozoa</taxon>
        <taxon>Brachiopoda</taxon>
        <taxon>Linguliformea</taxon>
        <taxon>Lingulata</taxon>
        <taxon>Lingulida</taxon>
        <taxon>Linguloidea</taxon>
        <taxon>Lingulidae</taxon>
        <taxon>Lingula</taxon>
    </lineage>
</organism>
<dbReference type="RefSeq" id="XP_013393989.1">
    <property type="nucleotide sequence ID" value="XM_013538535.1"/>
</dbReference>
<evidence type="ECO:0000313" key="3">
    <source>
        <dbReference type="RefSeq" id="XP_013393989.1"/>
    </source>
</evidence>
<sequence length="410" mass="42603">MADGAPQLTRDNTMQQTAKEGISFLQSQGKESLLNMQGLNNSGGSASASATDDKPKMPRDNTMIGTAKVGAPPAPTLLQPKIMAMAAPPGVLATPPLISPPKAVVQTTPPPAQKPVTVAQLTSAFPSAASHMTPPLRPPITQTIVISKPPSSSPPVSPKKSPVQITPTKLPTAPPIVVSSPPRSTPPKQPPAPIVVNLQQQTGPSASPPKPAPPVVRPPQQKSTPVMAVNVGAKRKEGAAILASVGKPDEDAQTRGQQKKIEEIQAEPPAKKPRMQKETTMAETAKEGKALLGGEKLGDTRTETKAKRDSRPTTKRSSTIDKVMAEAKELLKAEGFTDTSTGRVTRSSRSGRAPPPPPPAKKGRGAGKPAGAAKTPGKGRGRPKKNPAPVEETEKKGDEKMEEGATADAS</sequence>
<evidence type="ECO:0000313" key="2">
    <source>
        <dbReference type="Proteomes" id="UP000085678"/>
    </source>
</evidence>
<feature type="compositionally biased region" description="Polar residues" evidence="1">
    <location>
        <begin position="9"/>
        <end position="40"/>
    </location>
</feature>
<feature type="compositionally biased region" description="Low complexity" evidence="1">
    <location>
        <begin position="367"/>
        <end position="376"/>
    </location>
</feature>
<feature type="compositionally biased region" description="Low complexity" evidence="1">
    <location>
        <begin position="337"/>
        <end position="352"/>
    </location>
</feature>
<feature type="compositionally biased region" description="Basic and acidic residues" evidence="1">
    <location>
        <begin position="392"/>
        <end position="403"/>
    </location>
</feature>
<feature type="compositionally biased region" description="Basic and acidic residues" evidence="1">
    <location>
        <begin position="247"/>
        <end position="263"/>
    </location>
</feature>
<keyword evidence="2" id="KW-1185">Reference proteome</keyword>
<name>A0A1S3I9C7_LINAN</name>
<feature type="compositionally biased region" description="Basic and acidic residues" evidence="1">
    <location>
        <begin position="323"/>
        <end position="332"/>
    </location>
</feature>
<evidence type="ECO:0000256" key="1">
    <source>
        <dbReference type="SAM" id="MobiDB-lite"/>
    </source>
</evidence>
<feature type="compositionally biased region" description="Pro residues" evidence="1">
    <location>
        <begin position="206"/>
        <end position="217"/>
    </location>
</feature>
<gene>
    <name evidence="3" type="primary">LOC106161541</name>
</gene>
<feature type="region of interest" description="Disordered" evidence="1">
    <location>
        <begin position="1"/>
        <end position="73"/>
    </location>
</feature>
<dbReference type="Proteomes" id="UP000085678">
    <property type="component" value="Unplaced"/>
</dbReference>
<dbReference type="OrthoDB" id="5974215at2759"/>
<feature type="region of interest" description="Disordered" evidence="1">
    <location>
        <begin position="128"/>
        <end position="224"/>
    </location>
</feature>